<dbReference type="GO" id="GO:0008081">
    <property type="term" value="F:phosphoric diester hydrolase activity"/>
    <property type="evidence" value="ECO:0007669"/>
    <property type="project" value="TreeGrafter"/>
</dbReference>
<accession>A0A9W7XAJ9</accession>
<keyword evidence="2 5" id="KW-0479">Metal-binding</keyword>
<dbReference type="GO" id="GO:0008311">
    <property type="term" value="F:double-stranded DNA 3'-5' DNA exonuclease activity"/>
    <property type="evidence" value="ECO:0007669"/>
    <property type="project" value="TreeGrafter"/>
</dbReference>
<dbReference type="AlphaFoldDB" id="A0A9W7XAJ9"/>
<evidence type="ECO:0000256" key="5">
    <source>
        <dbReference type="PIRSR" id="PIRSR604808-2"/>
    </source>
</evidence>
<evidence type="ECO:0000256" key="3">
    <source>
        <dbReference type="ARBA" id="ARBA00022801"/>
    </source>
</evidence>
<dbReference type="PANTHER" id="PTHR22748:SF19">
    <property type="entry name" value="ENDONUCLEASE_EXONUCLEASE_PHOSPHATASE DOMAIN-CONTAINING PROTEIN"/>
    <property type="match status" value="1"/>
</dbReference>
<dbReference type="Proteomes" id="UP001164776">
    <property type="component" value="Unassembled WGS sequence"/>
</dbReference>
<dbReference type="OrthoDB" id="498125at2759"/>
<keyword evidence="4 5" id="KW-0460">Magnesium</keyword>
<dbReference type="InterPro" id="IPR004808">
    <property type="entry name" value="AP_endonuc_1"/>
</dbReference>
<dbReference type="EMBL" id="MU629510">
    <property type="protein sequence ID" value="KAJ1256453.1"/>
    <property type="molecule type" value="Genomic_DNA"/>
</dbReference>
<dbReference type="Pfam" id="PF03372">
    <property type="entry name" value="Exo_endo_phos"/>
    <property type="match status" value="1"/>
</dbReference>
<comment type="cofactor">
    <cofactor evidence="5">
        <name>Mg(2+)</name>
        <dbReference type="ChEBI" id="CHEBI:18420"/>
    </cofactor>
    <cofactor evidence="5">
        <name>Mn(2+)</name>
        <dbReference type="ChEBI" id="CHEBI:29035"/>
    </cofactor>
    <text evidence="5">Probably binds two magnesium or manganese ions per subunit.</text>
</comment>
<gene>
    <name evidence="8" type="ORF">BS78_K020200</name>
    <name evidence="7" type="ORF">BS78_K228200</name>
</gene>
<feature type="binding site" evidence="5">
    <location>
        <position position="13"/>
    </location>
    <ligand>
        <name>Mg(2+)</name>
        <dbReference type="ChEBI" id="CHEBI:18420"/>
        <label>1</label>
    </ligand>
</feature>
<evidence type="ECO:0000313" key="8">
    <source>
        <dbReference type="EMBL" id="KAJ1256453.1"/>
    </source>
</evidence>
<dbReference type="GO" id="GO:0003906">
    <property type="term" value="F:DNA-(apurinic or apyrimidinic site) endonuclease activity"/>
    <property type="evidence" value="ECO:0007669"/>
    <property type="project" value="TreeGrafter"/>
</dbReference>
<dbReference type="SUPFAM" id="SSF56219">
    <property type="entry name" value="DNase I-like"/>
    <property type="match status" value="1"/>
</dbReference>
<evidence type="ECO:0000256" key="1">
    <source>
        <dbReference type="ARBA" id="ARBA00007092"/>
    </source>
</evidence>
<keyword evidence="9" id="KW-1185">Reference proteome</keyword>
<comment type="similarity">
    <text evidence="1">Belongs to the DNA repair enzymes AP/ExoA family.</text>
</comment>
<feature type="domain" description="Endonuclease/exonuclease/phosphatase" evidence="6">
    <location>
        <begin position="11"/>
        <end position="87"/>
    </location>
</feature>
<dbReference type="GO" id="GO:0006284">
    <property type="term" value="P:base-excision repair"/>
    <property type="evidence" value="ECO:0007669"/>
    <property type="project" value="TreeGrafter"/>
</dbReference>
<dbReference type="EMBL" id="MU630953">
    <property type="protein sequence ID" value="KAJ1253597.1"/>
    <property type="molecule type" value="Genomic_DNA"/>
</dbReference>
<proteinExistence type="inferred from homology"/>
<keyword evidence="3" id="KW-0378">Hydrolase</keyword>
<evidence type="ECO:0000259" key="6">
    <source>
        <dbReference type="Pfam" id="PF03372"/>
    </source>
</evidence>
<protein>
    <recommendedName>
        <fullName evidence="6">Endonuclease/exonuclease/phosphatase domain-containing protein</fullName>
    </recommendedName>
</protein>
<evidence type="ECO:0000256" key="2">
    <source>
        <dbReference type="ARBA" id="ARBA00022723"/>
    </source>
</evidence>
<dbReference type="Gene3D" id="3.60.10.10">
    <property type="entry name" value="Endonuclease/exonuclease/phosphatase"/>
    <property type="match status" value="1"/>
</dbReference>
<keyword evidence="5" id="KW-0464">Manganese</keyword>
<dbReference type="GO" id="GO:0046872">
    <property type="term" value="F:metal ion binding"/>
    <property type="evidence" value="ECO:0007669"/>
    <property type="project" value="UniProtKB-KW"/>
</dbReference>
<organism evidence="8 9">
    <name type="scientific">Paspalum vaginatum</name>
    <name type="common">seashore paspalum</name>
    <dbReference type="NCBI Taxonomy" id="158149"/>
    <lineage>
        <taxon>Eukaryota</taxon>
        <taxon>Viridiplantae</taxon>
        <taxon>Streptophyta</taxon>
        <taxon>Embryophyta</taxon>
        <taxon>Tracheophyta</taxon>
        <taxon>Spermatophyta</taxon>
        <taxon>Magnoliopsida</taxon>
        <taxon>Liliopsida</taxon>
        <taxon>Poales</taxon>
        <taxon>Poaceae</taxon>
        <taxon>PACMAD clade</taxon>
        <taxon>Panicoideae</taxon>
        <taxon>Andropogonodae</taxon>
        <taxon>Paspaleae</taxon>
        <taxon>Paspalinae</taxon>
        <taxon>Paspalum</taxon>
    </lineage>
</organism>
<reference evidence="8 9" key="1">
    <citation type="submission" date="2022-10" db="EMBL/GenBank/DDBJ databases">
        <title>WGS assembly of Paspalum vaginatum 540-79.</title>
        <authorList>
            <person name="Sun G."/>
            <person name="Wase N."/>
            <person name="Shu S."/>
            <person name="Jenkins J."/>
            <person name="Zhou B."/>
            <person name="Torres-Rodriguez J."/>
            <person name="Chen C."/>
            <person name="Sandor L."/>
            <person name="Plott C."/>
            <person name="Yoshinga Y."/>
            <person name="Daum C."/>
            <person name="Qi P."/>
            <person name="Barry K."/>
            <person name="Lipzen A."/>
            <person name="Berry L."/>
            <person name="Pedersen C."/>
            <person name="Gottilla T."/>
            <person name="Foltz A."/>
            <person name="Yu H."/>
            <person name="O'Malley R."/>
            <person name="Zhang C."/>
            <person name="Devos K."/>
            <person name="Sigmon B."/>
            <person name="Yu B."/>
            <person name="Obata T."/>
            <person name="Schmutz J."/>
            <person name="Schnable J."/>
        </authorList>
    </citation>
    <scope>NUCLEOTIDE SEQUENCE [LARGE SCALE GENOMIC DNA]</scope>
    <source>
        <strain evidence="9">cv. 540-79</strain>
    </source>
</reference>
<sequence length="111" mass="12621">MSSGRSWKILCWNVRGLNATKKWNSIRDKIIDSRCDIICLQETKKQEFDYLFIKKICPASFNKFEFVPSNGASGGMLVAWKDSLFDGELVFHNSFAMSLEFTSRVNNAPGS</sequence>
<dbReference type="PANTHER" id="PTHR22748">
    <property type="entry name" value="AP ENDONUCLEASE"/>
    <property type="match status" value="1"/>
</dbReference>
<dbReference type="InterPro" id="IPR036691">
    <property type="entry name" value="Endo/exonu/phosph_ase_sf"/>
</dbReference>
<name>A0A9W7XAJ9_9POAL</name>
<evidence type="ECO:0000313" key="7">
    <source>
        <dbReference type="EMBL" id="KAJ1253597.1"/>
    </source>
</evidence>
<evidence type="ECO:0000313" key="9">
    <source>
        <dbReference type="Proteomes" id="UP001164776"/>
    </source>
</evidence>
<comment type="caution">
    <text evidence="8">The sequence shown here is derived from an EMBL/GenBank/DDBJ whole genome shotgun (WGS) entry which is preliminary data.</text>
</comment>
<dbReference type="InterPro" id="IPR005135">
    <property type="entry name" value="Endo/exonuclease/phosphatase"/>
</dbReference>
<evidence type="ECO:0000256" key="4">
    <source>
        <dbReference type="ARBA" id="ARBA00022842"/>
    </source>
</evidence>
<dbReference type="GO" id="GO:0005634">
    <property type="term" value="C:nucleus"/>
    <property type="evidence" value="ECO:0007669"/>
    <property type="project" value="TreeGrafter"/>
</dbReference>
<feature type="binding site" evidence="5">
    <location>
        <position position="42"/>
    </location>
    <ligand>
        <name>Mg(2+)</name>
        <dbReference type="ChEBI" id="CHEBI:18420"/>
        <label>1</label>
    </ligand>
</feature>